<evidence type="ECO:0000313" key="6">
    <source>
        <dbReference type="EMBL" id="SMB89679.1"/>
    </source>
</evidence>
<sequence length="123" mass="13514">MGATILIIEDTEAHRVLLRDILALTGKEIIEATNGEEGIRLAKEIKPELVFMDLHLPDMDGITATKILKEDPLTGDIPIVAIGSYESSQEKRLFLAIGGNVYLSKPLDVEVILSVVKQLLARH</sequence>
<dbReference type="AlphaFoldDB" id="A0A1W1V8C3"/>
<dbReference type="SMART" id="SM00448">
    <property type="entry name" value="REC"/>
    <property type="match status" value="1"/>
</dbReference>
<feature type="domain" description="Response regulatory" evidence="5">
    <location>
        <begin position="4"/>
        <end position="120"/>
    </location>
</feature>
<dbReference type="Gene3D" id="3.40.50.2300">
    <property type="match status" value="1"/>
</dbReference>
<evidence type="ECO:0000256" key="3">
    <source>
        <dbReference type="ARBA" id="ARBA00024867"/>
    </source>
</evidence>
<dbReference type="GO" id="GO:0000160">
    <property type="term" value="P:phosphorelay signal transduction system"/>
    <property type="evidence" value="ECO:0007669"/>
    <property type="project" value="InterPro"/>
</dbReference>
<dbReference type="PANTHER" id="PTHR44591:SF23">
    <property type="entry name" value="CHEY SUBFAMILY"/>
    <property type="match status" value="1"/>
</dbReference>
<keyword evidence="7" id="KW-1185">Reference proteome</keyword>
<dbReference type="PANTHER" id="PTHR44591">
    <property type="entry name" value="STRESS RESPONSE REGULATOR PROTEIN 1"/>
    <property type="match status" value="1"/>
</dbReference>
<comment type="function">
    <text evidence="3">May play the central regulatory role in sporulation. It may be an element of the effector pathway responsible for the activation of sporulation genes in response to nutritional stress. Spo0A may act in concert with spo0H (a sigma factor) to control the expression of some genes that are critical to the sporulation process.</text>
</comment>
<reference evidence="6 7" key="1">
    <citation type="submission" date="2017-04" db="EMBL/GenBank/DDBJ databases">
        <authorList>
            <person name="Afonso C.L."/>
            <person name="Miller P.J."/>
            <person name="Scott M.A."/>
            <person name="Spackman E."/>
            <person name="Goraichik I."/>
            <person name="Dimitrov K.M."/>
            <person name="Suarez D.L."/>
            <person name="Swayne D.E."/>
        </authorList>
    </citation>
    <scope>NUCLEOTIDE SEQUENCE [LARGE SCALE GENOMIC DNA]</scope>
    <source>
        <strain evidence="6 7">ToBE</strain>
    </source>
</reference>
<accession>A0A1W1V8C3</accession>
<proteinExistence type="predicted"/>
<dbReference type="OrthoDB" id="9808843at2"/>
<feature type="modified residue" description="4-aspartylphosphate" evidence="4">
    <location>
        <position position="53"/>
    </location>
</feature>
<dbReference type="SUPFAM" id="SSF52172">
    <property type="entry name" value="CheY-like"/>
    <property type="match status" value="1"/>
</dbReference>
<dbReference type="InterPro" id="IPR011006">
    <property type="entry name" value="CheY-like_superfamily"/>
</dbReference>
<evidence type="ECO:0000313" key="7">
    <source>
        <dbReference type="Proteomes" id="UP000192569"/>
    </source>
</evidence>
<evidence type="ECO:0000256" key="2">
    <source>
        <dbReference type="ARBA" id="ARBA00022553"/>
    </source>
</evidence>
<dbReference type="InterPro" id="IPR001789">
    <property type="entry name" value="Sig_transdc_resp-reg_receiver"/>
</dbReference>
<gene>
    <name evidence="6" type="ORF">SAMN00808754_0200</name>
</gene>
<protein>
    <recommendedName>
        <fullName evidence="1">Stage 0 sporulation protein A homolog</fullName>
    </recommendedName>
</protein>
<evidence type="ECO:0000259" key="5">
    <source>
        <dbReference type="PROSITE" id="PS50110"/>
    </source>
</evidence>
<dbReference type="Proteomes" id="UP000192569">
    <property type="component" value="Chromosome I"/>
</dbReference>
<dbReference type="Pfam" id="PF00072">
    <property type="entry name" value="Response_reg"/>
    <property type="match status" value="1"/>
</dbReference>
<organism evidence="6 7">
    <name type="scientific">Thermanaeromonas toyohensis ToBE</name>
    <dbReference type="NCBI Taxonomy" id="698762"/>
    <lineage>
        <taxon>Bacteria</taxon>
        <taxon>Bacillati</taxon>
        <taxon>Bacillota</taxon>
        <taxon>Clostridia</taxon>
        <taxon>Neomoorellales</taxon>
        <taxon>Neomoorellaceae</taxon>
        <taxon>Thermanaeromonas</taxon>
    </lineage>
</organism>
<dbReference type="InterPro" id="IPR050595">
    <property type="entry name" value="Bact_response_regulator"/>
</dbReference>
<dbReference type="STRING" id="698762.SAMN00808754_0200"/>
<dbReference type="EMBL" id="LT838272">
    <property type="protein sequence ID" value="SMB89679.1"/>
    <property type="molecule type" value="Genomic_DNA"/>
</dbReference>
<evidence type="ECO:0000256" key="4">
    <source>
        <dbReference type="PROSITE-ProRule" id="PRU00169"/>
    </source>
</evidence>
<keyword evidence="2 4" id="KW-0597">Phosphoprotein</keyword>
<evidence type="ECO:0000256" key="1">
    <source>
        <dbReference type="ARBA" id="ARBA00018672"/>
    </source>
</evidence>
<dbReference type="PROSITE" id="PS50110">
    <property type="entry name" value="RESPONSE_REGULATORY"/>
    <property type="match status" value="1"/>
</dbReference>
<name>A0A1W1V8C3_9FIRM</name>